<dbReference type="PANTHER" id="PTHR43133">
    <property type="entry name" value="RNA POLYMERASE ECF-TYPE SIGMA FACTO"/>
    <property type="match status" value="1"/>
</dbReference>
<evidence type="ECO:0000256" key="4">
    <source>
        <dbReference type="ARBA" id="ARBA00023125"/>
    </source>
</evidence>
<evidence type="ECO:0000256" key="5">
    <source>
        <dbReference type="ARBA" id="ARBA00023163"/>
    </source>
</evidence>
<dbReference type="KEGG" id="tpx:Turpa_2356"/>
<comment type="similarity">
    <text evidence="1">Belongs to the sigma-70 factor family. ECF subfamily.</text>
</comment>
<keyword evidence="2" id="KW-0805">Transcription regulation</keyword>
<proteinExistence type="inferred from homology"/>
<dbReference type="GO" id="GO:0003677">
    <property type="term" value="F:DNA binding"/>
    <property type="evidence" value="ECO:0007669"/>
    <property type="project" value="UniProtKB-KW"/>
</dbReference>
<gene>
    <name evidence="8" type="ordered locus">Turpa_2356</name>
</gene>
<dbReference type="SUPFAM" id="SSF88659">
    <property type="entry name" value="Sigma3 and sigma4 domains of RNA polymerase sigma factors"/>
    <property type="match status" value="1"/>
</dbReference>
<dbReference type="NCBIfam" id="TIGR02937">
    <property type="entry name" value="sigma70-ECF"/>
    <property type="match status" value="1"/>
</dbReference>
<dbReference type="InterPro" id="IPR013324">
    <property type="entry name" value="RNA_pol_sigma_r3/r4-like"/>
</dbReference>
<dbReference type="OrthoDB" id="659855at2"/>
<dbReference type="InterPro" id="IPR039425">
    <property type="entry name" value="RNA_pol_sigma-70-like"/>
</dbReference>
<keyword evidence="9" id="KW-1185">Reference proteome</keyword>
<dbReference type="InterPro" id="IPR013325">
    <property type="entry name" value="RNA_pol_sigma_r2"/>
</dbReference>
<organism evidence="8 9">
    <name type="scientific">Turneriella parva (strain ATCC BAA-1111 / DSM 21527 / NCTC 11395 / H)</name>
    <name type="common">Leptospira parva</name>
    <dbReference type="NCBI Taxonomy" id="869212"/>
    <lineage>
        <taxon>Bacteria</taxon>
        <taxon>Pseudomonadati</taxon>
        <taxon>Spirochaetota</taxon>
        <taxon>Spirochaetia</taxon>
        <taxon>Leptospirales</taxon>
        <taxon>Leptospiraceae</taxon>
        <taxon>Turneriella</taxon>
    </lineage>
</organism>
<accession>I4B6U2</accession>
<feature type="domain" description="RNA polymerase sigma-70 region 4" evidence="7">
    <location>
        <begin position="115"/>
        <end position="160"/>
    </location>
</feature>
<keyword evidence="3" id="KW-0731">Sigma factor</keyword>
<dbReference type="STRING" id="869212.Turpa_2356"/>
<dbReference type="Pfam" id="PF04542">
    <property type="entry name" value="Sigma70_r2"/>
    <property type="match status" value="1"/>
</dbReference>
<dbReference type="InterPro" id="IPR007630">
    <property type="entry name" value="RNA_pol_sigma70_r4"/>
</dbReference>
<dbReference type="PANTHER" id="PTHR43133:SF8">
    <property type="entry name" value="RNA POLYMERASE SIGMA FACTOR HI_1459-RELATED"/>
    <property type="match status" value="1"/>
</dbReference>
<evidence type="ECO:0000256" key="1">
    <source>
        <dbReference type="ARBA" id="ARBA00010641"/>
    </source>
</evidence>
<dbReference type="InterPro" id="IPR014284">
    <property type="entry name" value="RNA_pol_sigma-70_dom"/>
</dbReference>
<keyword evidence="5" id="KW-0804">Transcription</keyword>
<feature type="domain" description="RNA polymerase sigma-70 region 2" evidence="6">
    <location>
        <begin position="14"/>
        <end position="71"/>
    </location>
</feature>
<evidence type="ECO:0000313" key="8">
    <source>
        <dbReference type="EMBL" id="AFM12999.1"/>
    </source>
</evidence>
<dbReference type="EMBL" id="CP002959">
    <property type="protein sequence ID" value="AFM12999.1"/>
    <property type="molecule type" value="Genomic_DNA"/>
</dbReference>
<dbReference type="SUPFAM" id="SSF88946">
    <property type="entry name" value="Sigma2 domain of RNA polymerase sigma factors"/>
    <property type="match status" value="1"/>
</dbReference>
<dbReference type="AlphaFoldDB" id="I4B6U2"/>
<evidence type="ECO:0000259" key="7">
    <source>
        <dbReference type="Pfam" id="PF04545"/>
    </source>
</evidence>
<dbReference type="GO" id="GO:0006352">
    <property type="term" value="P:DNA-templated transcription initiation"/>
    <property type="evidence" value="ECO:0007669"/>
    <property type="project" value="InterPro"/>
</dbReference>
<dbReference type="GO" id="GO:0016987">
    <property type="term" value="F:sigma factor activity"/>
    <property type="evidence" value="ECO:0007669"/>
    <property type="project" value="UniProtKB-KW"/>
</dbReference>
<evidence type="ECO:0000313" key="9">
    <source>
        <dbReference type="Proteomes" id="UP000006048"/>
    </source>
</evidence>
<protein>
    <submittedName>
        <fullName evidence="8">RNA polymerase, sigma-24 subunit, ECF subfamily</fullName>
    </submittedName>
</protein>
<name>I4B6U2_TURPD</name>
<dbReference type="Proteomes" id="UP000006048">
    <property type="component" value="Chromosome"/>
</dbReference>
<dbReference type="Gene3D" id="1.10.1740.10">
    <property type="match status" value="1"/>
</dbReference>
<dbReference type="Gene3D" id="1.10.10.10">
    <property type="entry name" value="Winged helix-like DNA-binding domain superfamily/Winged helix DNA-binding domain"/>
    <property type="match status" value="1"/>
</dbReference>
<dbReference type="RefSeq" id="WP_014803505.1">
    <property type="nucleotide sequence ID" value="NC_018020.1"/>
</dbReference>
<dbReference type="HOGENOM" id="CLU_1517285_0_0_12"/>
<evidence type="ECO:0000256" key="2">
    <source>
        <dbReference type="ARBA" id="ARBA00023015"/>
    </source>
</evidence>
<evidence type="ECO:0000259" key="6">
    <source>
        <dbReference type="Pfam" id="PF04542"/>
    </source>
</evidence>
<sequence length="177" mass="19927">MARQKEPDELLRDLFNSEGARLYGYLVKKAGADLAQDIVQESFTRLYVRLSRSADIANARAYLYQIARHQLFHESAFAKRYAGGDALLENLAADAAPGDAGDRELMQALQDSVGTLAAKERELFEMRWYLGLTQAEIAVALKKSERQIRRDIEKLVTKLRAELRGRGWLNAVEALQG</sequence>
<dbReference type="Pfam" id="PF04545">
    <property type="entry name" value="Sigma70_r4"/>
    <property type="match status" value="1"/>
</dbReference>
<dbReference type="InterPro" id="IPR036388">
    <property type="entry name" value="WH-like_DNA-bd_sf"/>
</dbReference>
<dbReference type="InterPro" id="IPR007627">
    <property type="entry name" value="RNA_pol_sigma70_r2"/>
</dbReference>
<reference evidence="8 9" key="1">
    <citation type="submission" date="2012-06" db="EMBL/GenBank/DDBJ databases">
        <title>The complete chromosome of genome of Turneriella parva DSM 21527.</title>
        <authorList>
            <consortium name="US DOE Joint Genome Institute (JGI-PGF)"/>
            <person name="Lucas S."/>
            <person name="Han J."/>
            <person name="Lapidus A."/>
            <person name="Bruce D."/>
            <person name="Goodwin L."/>
            <person name="Pitluck S."/>
            <person name="Peters L."/>
            <person name="Kyrpides N."/>
            <person name="Mavromatis K."/>
            <person name="Ivanova N."/>
            <person name="Mikhailova N."/>
            <person name="Chertkov O."/>
            <person name="Detter J.C."/>
            <person name="Tapia R."/>
            <person name="Han C."/>
            <person name="Land M."/>
            <person name="Hauser L."/>
            <person name="Markowitz V."/>
            <person name="Cheng J.-F."/>
            <person name="Hugenholtz P."/>
            <person name="Woyke T."/>
            <person name="Wu D."/>
            <person name="Gronow S."/>
            <person name="Wellnitz S."/>
            <person name="Brambilla E."/>
            <person name="Klenk H.-P."/>
            <person name="Eisen J.A."/>
        </authorList>
    </citation>
    <scope>NUCLEOTIDE SEQUENCE [LARGE SCALE GENOMIC DNA]</scope>
    <source>
        <strain evidence="9">ATCC BAA-1111 / DSM 21527 / NCTC 11395 / H</strain>
    </source>
</reference>
<evidence type="ECO:0000256" key="3">
    <source>
        <dbReference type="ARBA" id="ARBA00023082"/>
    </source>
</evidence>
<keyword evidence="4" id="KW-0238">DNA-binding</keyword>